<dbReference type="InterPro" id="IPR036388">
    <property type="entry name" value="WH-like_DNA-bd_sf"/>
</dbReference>
<name>A0A317L539_9BACI</name>
<dbReference type="PANTHER" id="PTHR30185:SF18">
    <property type="entry name" value="TRANSCRIPTIONAL REGULATOR MTLR"/>
    <property type="match status" value="1"/>
</dbReference>
<protein>
    <submittedName>
        <fullName evidence="6">Transcription antiterminator BglG</fullName>
    </submittedName>
</protein>
<evidence type="ECO:0000259" key="5">
    <source>
        <dbReference type="PROSITE" id="PS51372"/>
    </source>
</evidence>
<proteinExistence type="predicted"/>
<dbReference type="PANTHER" id="PTHR30185">
    <property type="entry name" value="CRYPTIC BETA-GLUCOSIDE BGL OPERON ANTITERMINATOR"/>
    <property type="match status" value="1"/>
</dbReference>
<dbReference type="EMBL" id="QGTD01000001">
    <property type="protein sequence ID" value="PWU70414.1"/>
    <property type="molecule type" value="Genomic_DNA"/>
</dbReference>
<reference evidence="6 7" key="1">
    <citation type="submission" date="2018-05" db="EMBL/GenBank/DDBJ databases">
        <title>Genomic analysis of Gracilibacillus dipsosauri DD1 reveals novel features of a salt-tolerant amylase.</title>
        <authorList>
            <person name="Deutch C.E."/>
            <person name="Yang S."/>
        </authorList>
    </citation>
    <scope>NUCLEOTIDE SEQUENCE [LARGE SCALE GENOMIC DNA]</scope>
    <source>
        <strain evidence="6 7">DD1</strain>
    </source>
</reference>
<evidence type="ECO:0000256" key="3">
    <source>
        <dbReference type="ARBA" id="ARBA00023163"/>
    </source>
</evidence>
<keyword evidence="1" id="KW-0677">Repeat</keyword>
<dbReference type="PROSITE" id="PS51094">
    <property type="entry name" value="PTS_EIIA_TYPE_2"/>
    <property type="match status" value="1"/>
</dbReference>
<dbReference type="Gene3D" id="1.10.1790.10">
    <property type="entry name" value="PRD domain"/>
    <property type="match status" value="1"/>
</dbReference>
<comment type="caution">
    <text evidence="6">The sequence shown here is derived from an EMBL/GenBank/DDBJ whole genome shotgun (WGS) entry which is preliminary data.</text>
</comment>
<keyword evidence="7" id="KW-1185">Reference proteome</keyword>
<dbReference type="Gene3D" id="1.10.10.10">
    <property type="entry name" value="Winged helix-like DNA-binding domain superfamily/Winged helix DNA-binding domain"/>
    <property type="match status" value="1"/>
</dbReference>
<dbReference type="GO" id="GO:0006355">
    <property type="term" value="P:regulation of DNA-templated transcription"/>
    <property type="evidence" value="ECO:0007669"/>
    <property type="project" value="InterPro"/>
</dbReference>
<feature type="domain" description="PTS EIIA type-2" evidence="4">
    <location>
        <begin position="471"/>
        <end position="618"/>
    </location>
</feature>
<dbReference type="InterPro" id="IPR013196">
    <property type="entry name" value="HTH_11"/>
</dbReference>
<dbReference type="Pfam" id="PF08279">
    <property type="entry name" value="HTH_11"/>
    <property type="match status" value="1"/>
</dbReference>
<evidence type="ECO:0000313" key="6">
    <source>
        <dbReference type="EMBL" id="PWU70414.1"/>
    </source>
</evidence>
<dbReference type="InterPro" id="IPR002178">
    <property type="entry name" value="PTS_EIIA_type-2_dom"/>
</dbReference>
<dbReference type="InterPro" id="IPR011608">
    <property type="entry name" value="PRD"/>
</dbReference>
<dbReference type="Pfam" id="PF00874">
    <property type="entry name" value="PRD"/>
    <property type="match status" value="1"/>
</dbReference>
<dbReference type="PROSITE" id="PS51372">
    <property type="entry name" value="PRD_2"/>
    <property type="match status" value="2"/>
</dbReference>
<feature type="domain" description="PRD" evidence="5">
    <location>
        <begin position="182"/>
        <end position="285"/>
    </location>
</feature>
<evidence type="ECO:0000259" key="4">
    <source>
        <dbReference type="PROSITE" id="PS51094"/>
    </source>
</evidence>
<accession>A0A317L539</accession>
<dbReference type="InterPro" id="IPR016152">
    <property type="entry name" value="PTrfase/Anion_transptr"/>
</dbReference>
<dbReference type="AlphaFoldDB" id="A0A317L539"/>
<organism evidence="6 7">
    <name type="scientific">Gracilibacillus dipsosauri</name>
    <dbReference type="NCBI Taxonomy" id="178340"/>
    <lineage>
        <taxon>Bacteria</taxon>
        <taxon>Bacillati</taxon>
        <taxon>Bacillota</taxon>
        <taxon>Bacilli</taxon>
        <taxon>Bacillales</taxon>
        <taxon>Bacillaceae</taxon>
        <taxon>Gracilibacillus</taxon>
    </lineage>
</organism>
<dbReference type="RefSeq" id="WP_109982945.1">
    <property type="nucleotide sequence ID" value="NZ_JAJUIE010000056.1"/>
</dbReference>
<keyword evidence="3" id="KW-0804">Transcription</keyword>
<gene>
    <name evidence="6" type="ORF">DLJ74_00845</name>
</gene>
<dbReference type="SUPFAM" id="SSF46785">
    <property type="entry name" value="Winged helix' DNA-binding domain"/>
    <property type="match status" value="1"/>
</dbReference>
<dbReference type="SUPFAM" id="SSF63520">
    <property type="entry name" value="PTS-regulatory domain, PRD"/>
    <property type="match status" value="2"/>
</dbReference>
<evidence type="ECO:0000313" key="7">
    <source>
        <dbReference type="Proteomes" id="UP000245624"/>
    </source>
</evidence>
<sequence length="618" mass="72919">MHKKHSQLINFLMNQDQEYVSTATLAEILNVTDRTIRNYIKEINDSGTDIIITSSSQGYAIKNDNTRIDQEWFVSDEKELEEAFLEFQIIQFLMNESEYITYDEIADRFFYSPQTIRSRLQKLTMNIQALGIDVAIDTKVFKGIKLIGTELQKRVLLESFFSSITVKKEVYKDYVINGFRTWVDVNIIESIFKLVDEINIKYQLNLEFLMYKKMTTQLIIIIHQINLGHTVSIEDTELDNLTSFREYEVAEAFRSRINKYVNMTDDEIIYFVNYLISLQLDLDNTQIGNKNHQIISKIEDILLQVEQVYQVPTYSQKRFRNNISNHIYRIIYPASHNLLIYNPFVKETKSEYFYSFSIASHIALKIEKELHVEIQDSEIAYLAYHIQVILDSRDKKKIKTIILYSRSYERTKILSSRVATYFDELEISKIEKFSKDYVFDNSYLYIGINLAFEPQQINAKFIMIQSGFPSSDIKKIRFFLEAQNSIIEQSSIHWINESSPDDAIHHLLSLANQEHFYEPIMKRERMSYTSIGNLVAIPHPYFEVKEYKESVIIGINKKAIQWGKELVQLIIIYIPALDIERNEFVFTEFFEKTKNIENVKGLVHTTTKKEFISRWNQF</sequence>
<dbReference type="Gene3D" id="3.40.930.10">
    <property type="entry name" value="Mannitol-specific EII, Chain A"/>
    <property type="match status" value="1"/>
</dbReference>
<dbReference type="InterPro" id="IPR050661">
    <property type="entry name" value="BglG_antiterminators"/>
</dbReference>
<dbReference type="InterPro" id="IPR036390">
    <property type="entry name" value="WH_DNA-bd_sf"/>
</dbReference>
<feature type="domain" description="PRD" evidence="5">
    <location>
        <begin position="289"/>
        <end position="396"/>
    </location>
</feature>
<dbReference type="SUPFAM" id="SSF55804">
    <property type="entry name" value="Phoshotransferase/anion transport protein"/>
    <property type="match status" value="1"/>
</dbReference>
<dbReference type="InterPro" id="IPR036634">
    <property type="entry name" value="PRD_sf"/>
</dbReference>
<dbReference type="Proteomes" id="UP000245624">
    <property type="component" value="Unassembled WGS sequence"/>
</dbReference>
<evidence type="ECO:0000256" key="1">
    <source>
        <dbReference type="ARBA" id="ARBA00022737"/>
    </source>
</evidence>
<keyword evidence="2" id="KW-0805">Transcription regulation</keyword>
<evidence type="ECO:0000256" key="2">
    <source>
        <dbReference type="ARBA" id="ARBA00023015"/>
    </source>
</evidence>
<dbReference type="Pfam" id="PF00359">
    <property type="entry name" value="PTS_EIIA_2"/>
    <property type="match status" value="1"/>
</dbReference>
<dbReference type="OrthoDB" id="3710983at2"/>